<dbReference type="PANTHER" id="PTHR22872">
    <property type="entry name" value="BTK-BINDING PROTEIN-RELATED"/>
    <property type="match status" value="1"/>
</dbReference>
<dbReference type="InterPro" id="IPR051625">
    <property type="entry name" value="Signaling_Regulatory_Domain"/>
</dbReference>
<evidence type="ECO:0000256" key="1">
    <source>
        <dbReference type="ARBA" id="ARBA00022737"/>
    </source>
</evidence>
<accession>A0AAV2YLD7</accession>
<reference evidence="5" key="2">
    <citation type="journal article" date="2023" name="Microbiol Resour">
        <title>Decontamination and Annotation of the Draft Genome Sequence of the Oomycete Lagenidium giganteum ARSEF 373.</title>
        <authorList>
            <person name="Morgan W.R."/>
            <person name="Tartar A."/>
        </authorList>
    </citation>
    <scope>NUCLEOTIDE SEQUENCE</scope>
    <source>
        <strain evidence="5">ARSEF 373</strain>
    </source>
</reference>
<evidence type="ECO:0000313" key="6">
    <source>
        <dbReference type="Proteomes" id="UP001146120"/>
    </source>
</evidence>
<dbReference type="InterPro" id="IPR009091">
    <property type="entry name" value="RCC1/BLIP-II"/>
</dbReference>
<protein>
    <recommendedName>
        <fullName evidence="4">RCC1-like domain-containing protein</fullName>
    </recommendedName>
</protein>
<keyword evidence="1" id="KW-0677">Repeat</keyword>
<dbReference type="PROSITE" id="PS00626">
    <property type="entry name" value="RCC1_2"/>
    <property type="match status" value="2"/>
</dbReference>
<dbReference type="Pfam" id="PF00415">
    <property type="entry name" value="RCC1"/>
    <property type="match status" value="1"/>
</dbReference>
<feature type="domain" description="RCC1-like" evidence="4">
    <location>
        <begin position="328"/>
        <end position="667"/>
    </location>
</feature>
<feature type="repeat" description="RCC1" evidence="2">
    <location>
        <begin position="678"/>
        <end position="731"/>
    </location>
</feature>
<dbReference type="InterPro" id="IPR000408">
    <property type="entry name" value="Reg_chr_condens"/>
</dbReference>
<dbReference type="PANTHER" id="PTHR22872:SF2">
    <property type="entry name" value="INHIBITOR OF BRUTON TYROSINE KINASE"/>
    <property type="match status" value="1"/>
</dbReference>
<feature type="repeat" description="RCC1" evidence="2">
    <location>
        <begin position="626"/>
        <end position="677"/>
    </location>
</feature>
<evidence type="ECO:0000259" key="4">
    <source>
        <dbReference type="Pfam" id="PF25390"/>
    </source>
</evidence>
<dbReference type="PROSITE" id="PS50012">
    <property type="entry name" value="RCC1_3"/>
    <property type="match status" value="7"/>
</dbReference>
<dbReference type="SUPFAM" id="SSF50985">
    <property type="entry name" value="RCC1/BLIP-II"/>
    <property type="match status" value="2"/>
</dbReference>
<feature type="repeat" description="RCC1" evidence="2">
    <location>
        <begin position="509"/>
        <end position="563"/>
    </location>
</feature>
<gene>
    <name evidence="5" type="ORF">N0F65_010377</name>
</gene>
<name>A0AAV2YLD7_9STRA</name>
<dbReference type="PRINTS" id="PR00633">
    <property type="entry name" value="RCCNDNSATION"/>
</dbReference>
<dbReference type="Gene3D" id="2.130.10.30">
    <property type="entry name" value="Regulator of chromosome condensation 1/beta-lactamase-inhibitor protein II"/>
    <property type="match status" value="3"/>
</dbReference>
<proteinExistence type="predicted"/>
<dbReference type="EMBL" id="DAKRPA010000267">
    <property type="protein sequence ID" value="DAZ94133.1"/>
    <property type="molecule type" value="Genomic_DNA"/>
</dbReference>
<sequence>MDALLLTNDTYVCEQYHDIEVERHRKHHVAPAHKAGGHPGPWPNGANHHATMHIPKQIRSQTQQQAMQRVHALDALSCVSHLDKKLAVLQAILSDVQQNSADAWAVAPDEEEEAGSAVNATAATTTTLHDSILKEAFNPVPFKELSLPLQLGLRLFFRVCQSFRDPAKLSSSYRMLVPVASKIPEIVAALPLIPLSPGLIDSPVDDDDATGHANSLAGESEPKVYSVFQELFQLLSSLLDLPTTTNAASAMGTATQGDRAILLTAYIALSLKWGRMQHLLVAIQMLLDSSSGLSSAQLEQLAPVLQELACATAELGPSIQREEDVCSGILMSFGKGDHGKLGHGQCNHASCPEGNCTENKNSPTILVATRDVQFVKIDSLSTHSVAITTKGEVMAWGNGDKYRLGHGTTAKEYTPRTIDFLSAKGRVTDIACGLGHTIALLSNGEMYAWGNGSNGRLGLGDTNDRSAPTRVPLPDVVDNSSGGNARALAAVFRSVYCGASHSLGVTRDGRAFAWGKNNQGQCGHGHTNDVYTIEEIRYFPDEADELVAHAAGGWEHTLFCTTSGRVYSCGCGYKDSRRTGIPPVLGHGDCDRRLKPAVVQALVDQNEEAVRVACGWDHSMAVTAQGAVYSWGSGSNGKLGHNDEENYDVPTLIRALEGKTVKDAKAGCEHSVLLTDQNEVFTCGQGDSGRLGHGDAQTRKVPTLIESFADGGLEPVAIAVGDKYNLVLVEDISHTGNAAKDSAGSPRRAPPVSPASRKKASLTTLKHHDPAIVQAYRDRALVRDIQNQFIWGEATKENEANPKCLLIEAIEALCQRRHKSDTVNPEESRDSVLVHKNNVELAGAMLGHMERIAVGYLADEKLGLVGSSMGNSPKGGRAQALLPFAVDTSCESLQSLLGLLRTLAAGVMTDSKGKNDTPSDCQMKALRGPMLLASLRILKTNLDVIVHQHGGEKGRIPSGLALSCAASGKKSSSSDLEMSALFHDLHDFLGSLARSRQEGIVKSLSPVADESKLLFETRKLHQVAAEITEESAQALKVSNVCFL</sequence>
<evidence type="ECO:0000256" key="2">
    <source>
        <dbReference type="PROSITE-ProRule" id="PRU00235"/>
    </source>
</evidence>
<feature type="repeat" description="RCC1" evidence="2">
    <location>
        <begin position="328"/>
        <end position="390"/>
    </location>
</feature>
<evidence type="ECO:0000256" key="3">
    <source>
        <dbReference type="SAM" id="MobiDB-lite"/>
    </source>
</evidence>
<dbReference type="Pfam" id="PF25390">
    <property type="entry name" value="WD40_RLD"/>
    <property type="match status" value="1"/>
</dbReference>
<reference evidence="5" key="1">
    <citation type="submission" date="2022-11" db="EMBL/GenBank/DDBJ databases">
        <authorList>
            <person name="Morgan W.R."/>
            <person name="Tartar A."/>
        </authorList>
    </citation>
    <scope>NUCLEOTIDE SEQUENCE</scope>
    <source>
        <strain evidence="5">ARSEF 373</strain>
    </source>
</reference>
<feature type="repeat" description="RCC1" evidence="2">
    <location>
        <begin position="391"/>
        <end position="443"/>
    </location>
</feature>
<feature type="repeat" description="RCC1" evidence="2">
    <location>
        <begin position="564"/>
        <end position="625"/>
    </location>
</feature>
<feature type="repeat" description="RCC1" evidence="2">
    <location>
        <begin position="444"/>
        <end position="508"/>
    </location>
</feature>
<dbReference type="AlphaFoldDB" id="A0AAV2YLD7"/>
<dbReference type="Proteomes" id="UP001146120">
    <property type="component" value="Unassembled WGS sequence"/>
</dbReference>
<feature type="region of interest" description="Disordered" evidence="3">
    <location>
        <begin position="736"/>
        <end position="764"/>
    </location>
</feature>
<organism evidence="5 6">
    <name type="scientific">Lagenidium giganteum</name>
    <dbReference type="NCBI Taxonomy" id="4803"/>
    <lineage>
        <taxon>Eukaryota</taxon>
        <taxon>Sar</taxon>
        <taxon>Stramenopiles</taxon>
        <taxon>Oomycota</taxon>
        <taxon>Peronosporomycetes</taxon>
        <taxon>Pythiales</taxon>
        <taxon>Pythiaceae</taxon>
    </lineage>
</organism>
<evidence type="ECO:0000313" key="5">
    <source>
        <dbReference type="EMBL" id="DAZ94133.1"/>
    </source>
</evidence>
<keyword evidence="6" id="KW-1185">Reference proteome</keyword>
<dbReference type="InterPro" id="IPR058923">
    <property type="entry name" value="RCC1-like_dom"/>
</dbReference>
<comment type="caution">
    <text evidence="5">The sequence shown here is derived from an EMBL/GenBank/DDBJ whole genome shotgun (WGS) entry which is preliminary data.</text>
</comment>